<name>A0ABW0J197_9HYPH</name>
<reference evidence="3" key="1">
    <citation type="journal article" date="2019" name="Int. J. Syst. Evol. Microbiol.">
        <title>The Global Catalogue of Microorganisms (GCM) 10K type strain sequencing project: providing services to taxonomists for standard genome sequencing and annotation.</title>
        <authorList>
            <consortium name="The Broad Institute Genomics Platform"/>
            <consortium name="The Broad Institute Genome Sequencing Center for Infectious Disease"/>
            <person name="Wu L."/>
            <person name="Ma J."/>
        </authorList>
    </citation>
    <scope>NUCLEOTIDE SEQUENCE [LARGE SCALE GENOMIC DNA]</scope>
    <source>
        <strain evidence="3">NCAIM B.01391</strain>
    </source>
</reference>
<gene>
    <name evidence="2" type="ORF">ACFPOB_27620</name>
</gene>
<dbReference type="RefSeq" id="WP_377801467.1">
    <property type="nucleotide sequence ID" value="NZ_JBHSLW010000076.1"/>
</dbReference>
<keyword evidence="3" id="KW-1185">Reference proteome</keyword>
<evidence type="ECO:0000256" key="1">
    <source>
        <dbReference type="SAM" id="MobiDB-lite"/>
    </source>
</evidence>
<organism evidence="2 3">
    <name type="scientific">Bosea eneae</name>
    <dbReference type="NCBI Taxonomy" id="151454"/>
    <lineage>
        <taxon>Bacteria</taxon>
        <taxon>Pseudomonadati</taxon>
        <taxon>Pseudomonadota</taxon>
        <taxon>Alphaproteobacteria</taxon>
        <taxon>Hyphomicrobiales</taxon>
        <taxon>Boseaceae</taxon>
        <taxon>Bosea</taxon>
    </lineage>
</organism>
<dbReference type="Proteomes" id="UP001596053">
    <property type="component" value="Unassembled WGS sequence"/>
</dbReference>
<sequence>MSVLLSRAQFDQCRWIVCEAVVPRRGERPDIFGGRRVCGAATIWPTSYCAQHVLRVYAGAPEIRTGSDVTTRSAPPAPDQQPELMEMFG</sequence>
<proteinExistence type="predicted"/>
<comment type="caution">
    <text evidence="2">The sequence shown here is derived from an EMBL/GenBank/DDBJ whole genome shotgun (WGS) entry which is preliminary data.</text>
</comment>
<accession>A0ABW0J197</accession>
<dbReference type="EMBL" id="JBHSLW010000076">
    <property type="protein sequence ID" value="MFC5423315.1"/>
    <property type="molecule type" value="Genomic_DNA"/>
</dbReference>
<feature type="region of interest" description="Disordered" evidence="1">
    <location>
        <begin position="66"/>
        <end position="89"/>
    </location>
</feature>
<evidence type="ECO:0008006" key="4">
    <source>
        <dbReference type="Google" id="ProtNLM"/>
    </source>
</evidence>
<protein>
    <recommendedName>
        <fullName evidence="4">GcrA cell cycle regulator</fullName>
    </recommendedName>
</protein>
<evidence type="ECO:0000313" key="3">
    <source>
        <dbReference type="Proteomes" id="UP001596053"/>
    </source>
</evidence>
<evidence type="ECO:0000313" key="2">
    <source>
        <dbReference type="EMBL" id="MFC5423315.1"/>
    </source>
</evidence>